<evidence type="ECO:0000256" key="7">
    <source>
        <dbReference type="ARBA" id="ARBA00022687"/>
    </source>
</evidence>
<feature type="binding site" evidence="12">
    <location>
        <position position="152"/>
    </location>
    <ligand>
        <name>S-adenosyl-L-methionine</name>
        <dbReference type="ChEBI" id="CHEBI:59789"/>
    </ligand>
</feature>
<dbReference type="NCBIfam" id="NF002621">
    <property type="entry name" value="PRK02287.1"/>
    <property type="match status" value="1"/>
</dbReference>
<dbReference type="GO" id="GO:1904047">
    <property type="term" value="F:S-adenosyl-L-methionine binding"/>
    <property type="evidence" value="ECO:0007669"/>
    <property type="project" value="UniProtKB-UniRule"/>
</dbReference>
<evidence type="ECO:0000313" key="16">
    <source>
        <dbReference type="Proteomes" id="UP000075884"/>
    </source>
</evidence>
<evidence type="ECO:0000256" key="2">
    <source>
        <dbReference type="ARBA" id="ARBA00004555"/>
    </source>
</evidence>
<dbReference type="Gene3D" id="3.30.160.20">
    <property type="match status" value="1"/>
</dbReference>
<dbReference type="AlphaFoldDB" id="A0A182NET3"/>
<keyword evidence="7" id="KW-0879">Wnt signaling pathway</keyword>
<feature type="domain" description="WW" evidence="14">
    <location>
        <begin position="358"/>
        <end position="391"/>
    </location>
</feature>
<dbReference type="GO" id="GO:0016055">
    <property type="term" value="P:Wnt signaling pathway"/>
    <property type="evidence" value="ECO:0007669"/>
    <property type="project" value="UniProtKB-KW"/>
</dbReference>
<evidence type="ECO:0000256" key="13">
    <source>
        <dbReference type="SAM" id="MobiDB-lite"/>
    </source>
</evidence>
<dbReference type="Pfam" id="PF00472">
    <property type="entry name" value="RF-1"/>
    <property type="match status" value="1"/>
</dbReference>
<feature type="binding site" evidence="12">
    <location>
        <position position="223"/>
    </location>
    <ligand>
        <name>S-adenosyl-L-methionine</name>
        <dbReference type="ChEBI" id="CHEBI:59789"/>
    </ligand>
</feature>
<comment type="catalytic activity">
    <reaction evidence="12">
        <text>an N(1)-methylpseudouridine in rRNA + S-adenosyl-L-methionine = N(1)-methyl-N(3)-[(3S)-3-amino-3-carboxypropyl]pseudouridine in rRNA + S-methyl-5'-thioadenosine + H(+)</text>
        <dbReference type="Rhea" id="RHEA:63296"/>
        <dbReference type="Rhea" id="RHEA-COMP:11634"/>
        <dbReference type="Rhea" id="RHEA-COMP:16310"/>
        <dbReference type="ChEBI" id="CHEBI:15378"/>
        <dbReference type="ChEBI" id="CHEBI:17509"/>
        <dbReference type="ChEBI" id="CHEBI:59789"/>
        <dbReference type="ChEBI" id="CHEBI:74890"/>
        <dbReference type="ChEBI" id="CHEBI:146234"/>
        <dbReference type="EC" id="2.5.1.157"/>
    </reaction>
</comment>
<dbReference type="InterPro" id="IPR000352">
    <property type="entry name" value="Pep_chain_release_fac_I"/>
</dbReference>
<comment type="subcellular location">
    <subcellularLocation>
        <location evidence="2">Golgi apparatus</location>
    </subcellularLocation>
    <subcellularLocation>
        <location evidence="1">Lysosome</location>
    </subcellularLocation>
</comment>
<dbReference type="PRINTS" id="PR00081">
    <property type="entry name" value="GDHRDH"/>
</dbReference>
<feature type="binding site" evidence="12">
    <location>
        <position position="200"/>
    </location>
    <ligand>
        <name>S-adenosyl-L-methionine</name>
        <dbReference type="ChEBI" id="CHEBI:59789"/>
    </ligand>
</feature>
<dbReference type="GO" id="GO:0106388">
    <property type="term" value="F:rRNA small subunit aminocarboxypropyltransferase activity"/>
    <property type="evidence" value="ECO:0007669"/>
    <property type="project" value="UniProtKB-EC"/>
</dbReference>
<dbReference type="PANTHER" id="PTHR20426">
    <property type="entry name" value="RIBOSOME BIOGENESIS PROTEIN TSR3 HOMOLOG"/>
    <property type="match status" value="1"/>
</dbReference>
<evidence type="ECO:0000256" key="8">
    <source>
        <dbReference type="ARBA" id="ARBA00022691"/>
    </source>
</evidence>
<accession>A0A182NET3</accession>
<keyword evidence="9" id="KW-0053">Apoptosis</keyword>
<dbReference type="PROSITE" id="PS50020">
    <property type="entry name" value="WW_DOMAIN_2"/>
    <property type="match status" value="2"/>
</dbReference>
<dbReference type="SMART" id="SM00456">
    <property type="entry name" value="WW"/>
    <property type="match status" value="2"/>
</dbReference>
<dbReference type="PROSITE" id="PS01159">
    <property type="entry name" value="WW_DOMAIN_1"/>
    <property type="match status" value="1"/>
</dbReference>
<sequence>MNKLVSTLLRTATTCRTLHSVQAFHVLGRLYSYKSDLALEAIYPNSSLRLYTPPPPAAKPDGTFNGYIPLEKVNITYSRSSGPGGQNVNTVSTKVDLRFHLQTASWLSENTRNRLAHLSELTRSQQMNTADALEKLRTFIRQAEQPLSTEPSAETVEKLRRRHEKAARERFPGLVLTPVGVNCVSPQDRDIIKTSGIAVVDCSWAKLDQTPFNKMRSPNPRLLPFLVAANPINYGKPCKLSCVEAIAASMYITGYKQEALWYLNKFSWGHSFVELNQELLDAYAGCANSKEILEVQQKYLETASDELQQDRGFPSSDSEETDEDEEAEETANGSDEKGKEKCFYPTMPALMPESDSEDELPPAWEERATSDGFVYYVNHQSKSTQWTHPRTGKMKRVSGDLPLGWTRHIEEDTRKVIFVEEKTQRKSYTDPRLAFAVEEAPTQVGELRQRFDSGTNALQVLHGRDLNGKVALITGANTGIGFETARSLALHGCEIIFACRDEPSTKVAIDRLLAEKEAAGSRCHFVSLDLASLRSTKQAAEEVKKRYKHIDMLILNAGVFALPHSLTDDGFERTFQVNHLAHFYLTNLLSELFDHTTRVVVVSSESHRMSTLPAGGLSESDLCPPQHKFWSMIAYNNSKLCNVLFAMELAKPQGQV</sequence>
<evidence type="ECO:0000256" key="4">
    <source>
        <dbReference type="ARBA" id="ARBA00022517"/>
    </source>
</evidence>
<dbReference type="InterPro" id="IPR002347">
    <property type="entry name" value="SDR_fam"/>
</dbReference>
<keyword evidence="4 12" id="KW-0690">Ribosome biogenesis</keyword>
<keyword evidence="5 12" id="KW-0698">rRNA processing</keyword>
<feature type="compositionally biased region" description="Acidic residues" evidence="13">
    <location>
        <begin position="317"/>
        <end position="329"/>
    </location>
</feature>
<keyword evidence="16" id="KW-1185">Reference proteome</keyword>
<dbReference type="STRING" id="7168.A0A182NET3"/>
<dbReference type="PANTHER" id="PTHR20426:SF0">
    <property type="entry name" value="18S RRNA AMINOCARBOXYPROPYLTRANSFERASE"/>
    <property type="match status" value="1"/>
</dbReference>
<comment type="function">
    <text evidence="12">Aminocarboxypropyltransferase that catalyzes the aminocarboxypropyl transfer on pseudouridine in 18S rRNA. It constitutes the last step in biosynthesis of the hypermodified N1-methyl-N3-(3-amino-3-carboxypropyl) pseudouridine (m1acp3-Psi).</text>
</comment>
<name>A0A182NET3_9DIPT</name>
<evidence type="ECO:0000256" key="11">
    <source>
        <dbReference type="ARBA" id="ARBA00023228"/>
    </source>
</evidence>
<dbReference type="VEuPathDB" id="VectorBase:ADIR006155"/>
<protein>
    <recommendedName>
        <fullName evidence="12">18S rRNA aminocarboxypropyltransferase</fullName>
        <ecNumber evidence="12">2.5.1.157</ecNumber>
    </recommendedName>
</protein>
<reference evidence="15" key="2">
    <citation type="submission" date="2020-05" db="UniProtKB">
        <authorList>
            <consortium name="EnsemblMetazoa"/>
        </authorList>
    </citation>
    <scope>IDENTIFICATION</scope>
    <source>
        <strain evidence="15">WRAIR2</strain>
    </source>
</reference>
<dbReference type="GO" id="GO:0006915">
    <property type="term" value="P:apoptotic process"/>
    <property type="evidence" value="ECO:0007669"/>
    <property type="project" value="UniProtKB-KW"/>
</dbReference>
<dbReference type="Pfam" id="PF00106">
    <property type="entry name" value="adh_short"/>
    <property type="match status" value="1"/>
</dbReference>
<evidence type="ECO:0000256" key="1">
    <source>
        <dbReference type="ARBA" id="ARBA00004371"/>
    </source>
</evidence>
<evidence type="ECO:0000313" key="15">
    <source>
        <dbReference type="EnsemblMetazoa" id="ADIR006155-PA"/>
    </source>
</evidence>
<dbReference type="InterPro" id="IPR022968">
    <property type="entry name" value="Tsr3-like"/>
</dbReference>
<evidence type="ECO:0000256" key="9">
    <source>
        <dbReference type="ARBA" id="ARBA00022703"/>
    </source>
</evidence>
<dbReference type="Pfam" id="PF04034">
    <property type="entry name" value="Ribo_biogen_C"/>
    <property type="match status" value="1"/>
</dbReference>
<dbReference type="EC" id="2.5.1.157" evidence="12"/>
<feature type="domain" description="WW" evidence="14">
    <location>
        <begin position="399"/>
        <end position="433"/>
    </location>
</feature>
<dbReference type="InterPro" id="IPR036291">
    <property type="entry name" value="NAD(P)-bd_dom_sf"/>
</dbReference>
<dbReference type="SUPFAM" id="SSF51735">
    <property type="entry name" value="NAD(P)-binding Rossmann-fold domains"/>
    <property type="match status" value="1"/>
</dbReference>
<dbReference type="SUPFAM" id="SSF110916">
    <property type="entry name" value="Peptidyl-tRNA hydrolase domain-like"/>
    <property type="match status" value="1"/>
</dbReference>
<evidence type="ECO:0000259" key="14">
    <source>
        <dbReference type="PROSITE" id="PS50020"/>
    </source>
</evidence>
<dbReference type="InterPro" id="IPR036020">
    <property type="entry name" value="WW_dom_sf"/>
</dbReference>
<dbReference type="Proteomes" id="UP000075884">
    <property type="component" value="Unassembled WGS sequence"/>
</dbReference>
<comment type="similarity">
    <text evidence="12">Belongs to the TDD superfamily. TSR3 family.</text>
</comment>
<keyword evidence="6 12" id="KW-0808">Transferase</keyword>
<feature type="region of interest" description="Disordered" evidence="13">
    <location>
        <begin position="304"/>
        <end position="342"/>
    </location>
</feature>
<dbReference type="GO" id="GO:0000455">
    <property type="term" value="P:enzyme-directed rRNA pseudouridine synthesis"/>
    <property type="evidence" value="ECO:0007669"/>
    <property type="project" value="UniProtKB-UniRule"/>
</dbReference>
<dbReference type="EnsemblMetazoa" id="ADIR006155-RA">
    <property type="protein sequence ID" value="ADIR006155-PA"/>
    <property type="gene ID" value="ADIR006155"/>
</dbReference>
<dbReference type="GO" id="GO:0005764">
    <property type="term" value="C:lysosome"/>
    <property type="evidence" value="ECO:0007669"/>
    <property type="project" value="UniProtKB-SubCell"/>
</dbReference>
<reference evidence="16" key="1">
    <citation type="submission" date="2013-03" db="EMBL/GenBank/DDBJ databases">
        <title>The Genome Sequence of Anopheles dirus WRAIR2.</title>
        <authorList>
            <consortium name="The Broad Institute Genomics Platform"/>
            <person name="Neafsey D.E."/>
            <person name="Walton C."/>
            <person name="Walker B."/>
            <person name="Young S.K."/>
            <person name="Zeng Q."/>
            <person name="Gargeya S."/>
            <person name="Fitzgerald M."/>
            <person name="Haas B."/>
            <person name="Abouelleil A."/>
            <person name="Allen A.W."/>
            <person name="Alvarado L."/>
            <person name="Arachchi H.M."/>
            <person name="Berlin A.M."/>
            <person name="Chapman S.B."/>
            <person name="Gainer-Dewar J."/>
            <person name="Goldberg J."/>
            <person name="Griggs A."/>
            <person name="Gujja S."/>
            <person name="Hansen M."/>
            <person name="Howarth C."/>
            <person name="Imamovic A."/>
            <person name="Ireland A."/>
            <person name="Larimer J."/>
            <person name="McCowan C."/>
            <person name="Murphy C."/>
            <person name="Pearson M."/>
            <person name="Poon T.W."/>
            <person name="Priest M."/>
            <person name="Roberts A."/>
            <person name="Saif S."/>
            <person name="Shea T."/>
            <person name="Sisk P."/>
            <person name="Sykes S."/>
            <person name="Wortman J."/>
            <person name="Nusbaum C."/>
            <person name="Birren B."/>
        </authorList>
    </citation>
    <scope>NUCLEOTIDE SEQUENCE [LARGE SCALE GENOMIC DNA]</scope>
    <source>
        <strain evidence="16">WRAIR2</strain>
    </source>
</reference>
<keyword evidence="8 12" id="KW-0949">S-adenosyl-L-methionine</keyword>
<keyword evidence="10" id="KW-0333">Golgi apparatus</keyword>
<dbReference type="GO" id="GO:0003747">
    <property type="term" value="F:translation release factor activity"/>
    <property type="evidence" value="ECO:0007669"/>
    <property type="project" value="InterPro"/>
</dbReference>
<dbReference type="InterPro" id="IPR007177">
    <property type="entry name" value="Tsr3_C"/>
</dbReference>
<dbReference type="CDD" id="cd00201">
    <property type="entry name" value="WW"/>
    <property type="match status" value="1"/>
</dbReference>
<keyword evidence="3" id="KW-0963">Cytoplasm</keyword>
<dbReference type="Gene3D" id="2.20.70.10">
    <property type="match status" value="1"/>
</dbReference>
<dbReference type="SUPFAM" id="SSF51045">
    <property type="entry name" value="WW domain"/>
    <property type="match status" value="1"/>
</dbReference>
<proteinExistence type="inferred from homology"/>
<evidence type="ECO:0000256" key="5">
    <source>
        <dbReference type="ARBA" id="ARBA00022552"/>
    </source>
</evidence>
<dbReference type="PROSITE" id="PS00745">
    <property type="entry name" value="RF_PROK_I"/>
    <property type="match status" value="1"/>
</dbReference>
<keyword evidence="11" id="KW-0458">Lysosome</keyword>
<dbReference type="GO" id="GO:0005794">
    <property type="term" value="C:Golgi apparatus"/>
    <property type="evidence" value="ECO:0007669"/>
    <property type="project" value="UniProtKB-SubCell"/>
</dbReference>
<organism evidence="15 16">
    <name type="scientific">Anopheles dirus</name>
    <dbReference type="NCBI Taxonomy" id="7168"/>
    <lineage>
        <taxon>Eukaryota</taxon>
        <taxon>Metazoa</taxon>
        <taxon>Ecdysozoa</taxon>
        <taxon>Arthropoda</taxon>
        <taxon>Hexapoda</taxon>
        <taxon>Insecta</taxon>
        <taxon>Pterygota</taxon>
        <taxon>Neoptera</taxon>
        <taxon>Endopterygota</taxon>
        <taxon>Diptera</taxon>
        <taxon>Nematocera</taxon>
        <taxon>Culicoidea</taxon>
        <taxon>Culicidae</taxon>
        <taxon>Anophelinae</taxon>
        <taxon>Anopheles</taxon>
    </lineage>
</organism>
<evidence type="ECO:0000256" key="6">
    <source>
        <dbReference type="ARBA" id="ARBA00022679"/>
    </source>
</evidence>
<dbReference type="Pfam" id="PF00397">
    <property type="entry name" value="WW"/>
    <property type="match status" value="1"/>
</dbReference>
<evidence type="ECO:0000256" key="12">
    <source>
        <dbReference type="HAMAP-Rule" id="MF_03146"/>
    </source>
</evidence>
<dbReference type="Gene3D" id="3.40.50.720">
    <property type="entry name" value="NAD(P)-binding Rossmann-like Domain"/>
    <property type="match status" value="1"/>
</dbReference>
<dbReference type="GO" id="GO:0030490">
    <property type="term" value="P:maturation of SSU-rRNA"/>
    <property type="evidence" value="ECO:0007669"/>
    <property type="project" value="TreeGrafter"/>
</dbReference>
<evidence type="ECO:0000256" key="3">
    <source>
        <dbReference type="ARBA" id="ARBA00022490"/>
    </source>
</evidence>
<dbReference type="HAMAP" id="MF_01116">
    <property type="entry name" value="TSR3"/>
    <property type="match status" value="1"/>
</dbReference>
<dbReference type="InterPro" id="IPR001202">
    <property type="entry name" value="WW_dom"/>
</dbReference>
<comment type="caution">
    <text evidence="12">Lacks conserved residue(s) required for the propagation of feature annotation.</text>
</comment>
<evidence type="ECO:0000256" key="10">
    <source>
        <dbReference type="ARBA" id="ARBA00023034"/>
    </source>
</evidence>